<keyword evidence="3" id="KW-1185">Reference proteome</keyword>
<proteinExistence type="predicted"/>
<dbReference type="EMBL" id="MVGC01000792">
    <property type="protein sequence ID" value="RJE17641.1"/>
    <property type="molecule type" value="Genomic_DNA"/>
</dbReference>
<evidence type="ECO:0000256" key="1">
    <source>
        <dbReference type="SAM" id="MobiDB-lite"/>
    </source>
</evidence>
<evidence type="ECO:0000313" key="2">
    <source>
        <dbReference type="EMBL" id="RJE17641.1"/>
    </source>
</evidence>
<dbReference type="Proteomes" id="UP000266188">
    <property type="component" value="Unassembled WGS sequence"/>
</dbReference>
<gene>
    <name evidence="2" type="ORF">PHISCL_10022</name>
</gene>
<accession>A0A3A2ZKF5</accession>
<evidence type="ECO:0000313" key="3">
    <source>
        <dbReference type="Proteomes" id="UP000266188"/>
    </source>
</evidence>
<feature type="compositionally biased region" description="Polar residues" evidence="1">
    <location>
        <begin position="1"/>
        <end position="10"/>
    </location>
</feature>
<organism evidence="2 3">
    <name type="scientific">Aspergillus sclerotialis</name>
    <dbReference type="NCBI Taxonomy" id="2070753"/>
    <lineage>
        <taxon>Eukaryota</taxon>
        <taxon>Fungi</taxon>
        <taxon>Dikarya</taxon>
        <taxon>Ascomycota</taxon>
        <taxon>Pezizomycotina</taxon>
        <taxon>Eurotiomycetes</taxon>
        <taxon>Eurotiomycetidae</taxon>
        <taxon>Eurotiales</taxon>
        <taxon>Aspergillaceae</taxon>
        <taxon>Aspergillus</taxon>
        <taxon>Aspergillus subgen. Polypaecilum</taxon>
    </lineage>
</organism>
<feature type="region of interest" description="Disordered" evidence="1">
    <location>
        <begin position="1"/>
        <end position="32"/>
    </location>
</feature>
<comment type="caution">
    <text evidence="2">The sequence shown here is derived from an EMBL/GenBank/DDBJ whole genome shotgun (WGS) entry which is preliminary data.</text>
</comment>
<dbReference type="AlphaFoldDB" id="A0A3A2ZKF5"/>
<protein>
    <submittedName>
        <fullName evidence="2">Uncharacterized protein</fullName>
    </submittedName>
</protein>
<feature type="non-terminal residue" evidence="2">
    <location>
        <position position="91"/>
    </location>
</feature>
<name>A0A3A2ZKF5_9EURO</name>
<reference evidence="3" key="1">
    <citation type="submission" date="2017-02" db="EMBL/GenBank/DDBJ databases">
        <authorList>
            <person name="Tafer H."/>
            <person name="Lopandic K."/>
        </authorList>
    </citation>
    <scope>NUCLEOTIDE SEQUENCE [LARGE SCALE GENOMIC DNA]</scope>
    <source>
        <strain evidence="3">CBS 366.77</strain>
    </source>
</reference>
<sequence>MLGNSLNSPVEKSIRSACPRGRKRTTVESKDRLRKHKMIRQNKNEAKQNILAEESAAENDGVIQGVGGGLNTTWLNQGKTGKDFTMIRRIL</sequence>